<evidence type="ECO:0000313" key="2">
    <source>
        <dbReference type="Proteomes" id="UP000465846"/>
    </source>
</evidence>
<dbReference type="Proteomes" id="UP000465846">
    <property type="component" value="Chromosome"/>
</dbReference>
<dbReference type="GeneID" id="44080571"/>
<protein>
    <submittedName>
        <fullName evidence="1">Uncharacterized protein</fullName>
    </submittedName>
</protein>
<proteinExistence type="predicted"/>
<gene>
    <name evidence="1" type="ORF">G3I44_14180</name>
</gene>
<evidence type="ECO:0000313" key="1">
    <source>
        <dbReference type="EMBL" id="QIB75334.1"/>
    </source>
</evidence>
<name>A0A6C0UID8_9EURY</name>
<sequence>MQEANSKRADILRTDEGIRIHIGNLGLEIIAEPKHFGPLNFEEDEEGSTGIQLWEYEYVARKDRVVAHGEGELIAAKDLSSFEIQKLMRAIQPNSEADSRGDEG</sequence>
<reference evidence="1 2" key="1">
    <citation type="submission" date="2020-02" db="EMBL/GenBank/DDBJ databases">
        <title>Whole genome sequence of Halogeometricum borinquense strain wsp4.</title>
        <authorList>
            <person name="Verma D.K."/>
            <person name="Gopal K."/>
            <person name="Prasad E.S."/>
        </authorList>
    </citation>
    <scope>NUCLEOTIDE SEQUENCE [LARGE SCALE GENOMIC DNA]</scope>
    <source>
        <strain evidence="2">wsp4</strain>
    </source>
</reference>
<dbReference type="AlphaFoldDB" id="A0A6C0UID8"/>
<accession>A0A6C0UID8</accession>
<organism evidence="1 2">
    <name type="scientific">Halogeometricum borinquense</name>
    <dbReference type="NCBI Taxonomy" id="60847"/>
    <lineage>
        <taxon>Archaea</taxon>
        <taxon>Methanobacteriati</taxon>
        <taxon>Methanobacteriota</taxon>
        <taxon>Stenosarchaea group</taxon>
        <taxon>Halobacteria</taxon>
        <taxon>Halobacteriales</taxon>
        <taxon>Haloferacaceae</taxon>
        <taxon>Halogeometricum</taxon>
    </lineage>
</organism>
<dbReference type="EMBL" id="CP048739">
    <property type="protein sequence ID" value="QIB75334.1"/>
    <property type="molecule type" value="Genomic_DNA"/>
</dbReference>
<dbReference type="RefSeq" id="WP_163487114.1">
    <property type="nucleotide sequence ID" value="NZ_CP048739.1"/>
</dbReference>